<organism evidence="2 3">
    <name type="scientific">Nyssa sinensis</name>
    <dbReference type="NCBI Taxonomy" id="561372"/>
    <lineage>
        <taxon>Eukaryota</taxon>
        <taxon>Viridiplantae</taxon>
        <taxon>Streptophyta</taxon>
        <taxon>Embryophyta</taxon>
        <taxon>Tracheophyta</taxon>
        <taxon>Spermatophyta</taxon>
        <taxon>Magnoliopsida</taxon>
        <taxon>eudicotyledons</taxon>
        <taxon>Gunneridae</taxon>
        <taxon>Pentapetalae</taxon>
        <taxon>asterids</taxon>
        <taxon>Cornales</taxon>
        <taxon>Nyssaceae</taxon>
        <taxon>Nyssa</taxon>
    </lineage>
</organism>
<evidence type="ECO:0000313" key="3">
    <source>
        <dbReference type="Proteomes" id="UP000325577"/>
    </source>
</evidence>
<proteinExistence type="predicted"/>
<gene>
    <name evidence="2" type="ORF">F0562_029613</name>
</gene>
<evidence type="ECO:0000313" key="2">
    <source>
        <dbReference type="EMBL" id="KAA8537161.1"/>
    </source>
</evidence>
<keyword evidence="3" id="KW-1185">Reference proteome</keyword>
<sequence length="255" mass="28684">MGNLQSSVPETKKIQKWAEKHWGVVTGLRVFDMHGVWFLSELPSQATAQRILDGKEWTFEGQEICLKRWLAAGCSDRIGESKEARILIRTRMDQVSATVKISLGPWQFEVPNWAEWGPQFGHENYNKEGRRTTMTVEGGTLGMSGAHVRQAHESGMHKPGGRCHIMAKFSNFERVKRDGWTHGGFNSRPTWGKKNHGPGLEASRYSRMGPAQISKNSMPKLKRAVVQDVRHILTSQAQDEGAQLELLAGTEVHSR</sequence>
<dbReference type="Proteomes" id="UP000325577">
    <property type="component" value="Linkage Group LG16"/>
</dbReference>
<dbReference type="EMBL" id="CM018039">
    <property type="protein sequence ID" value="KAA8537161.1"/>
    <property type="molecule type" value="Genomic_DNA"/>
</dbReference>
<reference evidence="2 3" key="1">
    <citation type="submission" date="2019-09" db="EMBL/GenBank/DDBJ databases">
        <title>A chromosome-level genome assembly of the Chinese tupelo Nyssa sinensis.</title>
        <authorList>
            <person name="Yang X."/>
            <person name="Kang M."/>
            <person name="Yang Y."/>
            <person name="Xiong H."/>
            <person name="Wang M."/>
            <person name="Zhang Z."/>
            <person name="Wang Z."/>
            <person name="Wu H."/>
            <person name="Ma T."/>
            <person name="Liu J."/>
            <person name="Xi Z."/>
        </authorList>
    </citation>
    <scope>NUCLEOTIDE SEQUENCE [LARGE SCALE GENOMIC DNA]</scope>
    <source>
        <strain evidence="2">J267</strain>
        <tissue evidence="2">Leaf</tissue>
    </source>
</reference>
<accession>A0A5J5B7M8</accession>
<feature type="domain" description="DUF4283" evidence="1">
    <location>
        <begin position="5"/>
        <end position="70"/>
    </location>
</feature>
<protein>
    <recommendedName>
        <fullName evidence="1">DUF4283 domain-containing protein</fullName>
    </recommendedName>
</protein>
<dbReference type="InterPro" id="IPR025558">
    <property type="entry name" value="DUF4283"/>
</dbReference>
<dbReference type="Pfam" id="PF14111">
    <property type="entry name" value="DUF4283"/>
    <property type="match status" value="1"/>
</dbReference>
<dbReference type="AlphaFoldDB" id="A0A5J5B7M8"/>
<dbReference type="OrthoDB" id="1745573at2759"/>
<name>A0A5J5B7M8_9ASTE</name>
<evidence type="ECO:0000259" key="1">
    <source>
        <dbReference type="Pfam" id="PF14111"/>
    </source>
</evidence>